<reference evidence="2" key="1">
    <citation type="submission" date="2021-01" db="EMBL/GenBank/DDBJ databases">
        <title>Paracoccus amoyensis sp. nov., isolated from the surface seawater along the coast of Xiamen Island, China.</title>
        <authorList>
            <person name="Lyu L."/>
        </authorList>
    </citation>
    <scope>NUCLEOTIDE SEQUENCE</scope>
    <source>
        <strain evidence="2">MJ17</strain>
    </source>
</reference>
<sequence length="237" mass="25033">MKPRPPATRQPADRQPLQRGTLLACLVAASAISVASAADAQQVELRKTGEICNEATSDFPALLDQLEAAGWTRIAPADLTEDDLTLFTFAGMPNRIGPEEPDPGAWAQAWKMGRGGADGLRRLAPSEGPAFHRAFLRAENAVMRADLTSPEGAQVYGLGCIVTVAGEGADALAHDGQPPVELAHYTNAPNGLGAAFVFTFRPSAIAERAGEETLAIDPDLVTTLNLFKDIPAQQVPQ</sequence>
<evidence type="ECO:0000313" key="3">
    <source>
        <dbReference type="Proteomes" id="UP000640485"/>
    </source>
</evidence>
<protein>
    <submittedName>
        <fullName evidence="2">Uncharacterized protein</fullName>
    </submittedName>
</protein>
<feature type="signal peptide" evidence="1">
    <location>
        <begin position="1"/>
        <end position="37"/>
    </location>
</feature>
<dbReference type="Proteomes" id="UP000640485">
    <property type="component" value="Unassembled WGS sequence"/>
</dbReference>
<proteinExistence type="predicted"/>
<feature type="chain" id="PRO_5037578248" evidence="1">
    <location>
        <begin position="38"/>
        <end position="237"/>
    </location>
</feature>
<dbReference type="AlphaFoldDB" id="A0A934SCM2"/>
<comment type="caution">
    <text evidence="2">The sequence shown here is derived from an EMBL/GenBank/DDBJ whole genome shotgun (WGS) entry which is preliminary data.</text>
</comment>
<evidence type="ECO:0000256" key="1">
    <source>
        <dbReference type="SAM" id="SignalP"/>
    </source>
</evidence>
<dbReference type="RefSeq" id="WP_200683626.1">
    <property type="nucleotide sequence ID" value="NZ_JAEPRQ010000001.1"/>
</dbReference>
<accession>A0A934SCM2</accession>
<organism evidence="2 3">
    <name type="scientific">Paracoccus caeni</name>
    <dbReference type="NCBI Taxonomy" id="657651"/>
    <lineage>
        <taxon>Bacteria</taxon>
        <taxon>Pseudomonadati</taxon>
        <taxon>Pseudomonadota</taxon>
        <taxon>Alphaproteobacteria</taxon>
        <taxon>Rhodobacterales</taxon>
        <taxon>Paracoccaceae</taxon>
        <taxon>Paracoccus</taxon>
    </lineage>
</organism>
<evidence type="ECO:0000313" key="2">
    <source>
        <dbReference type="EMBL" id="MBK4214854.1"/>
    </source>
</evidence>
<gene>
    <name evidence="2" type="ORF">JJJ17_02830</name>
</gene>
<keyword evidence="3" id="KW-1185">Reference proteome</keyword>
<keyword evidence="1" id="KW-0732">Signal</keyword>
<name>A0A934SCM2_9RHOB</name>
<dbReference type="EMBL" id="JAEPRQ010000001">
    <property type="protein sequence ID" value="MBK4214854.1"/>
    <property type="molecule type" value="Genomic_DNA"/>
</dbReference>